<reference evidence="2" key="1">
    <citation type="submission" date="2021-01" db="EMBL/GenBank/DDBJ databases">
        <title>Whole genome shotgun sequence of Rhizocola hellebori NBRC 109834.</title>
        <authorList>
            <person name="Komaki H."/>
            <person name="Tamura T."/>
        </authorList>
    </citation>
    <scope>NUCLEOTIDE SEQUENCE</scope>
    <source>
        <strain evidence="2">NBRC 109834</strain>
    </source>
</reference>
<accession>A0A8J3Q4J0</accession>
<keyword evidence="1" id="KW-0812">Transmembrane</keyword>
<name>A0A8J3Q4J0_9ACTN</name>
<dbReference type="RefSeq" id="WP_203907120.1">
    <property type="nucleotide sequence ID" value="NZ_BONY01000006.1"/>
</dbReference>
<keyword evidence="1" id="KW-1133">Transmembrane helix</keyword>
<evidence type="ECO:0000313" key="3">
    <source>
        <dbReference type="Proteomes" id="UP000612899"/>
    </source>
</evidence>
<organism evidence="2 3">
    <name type="scientific">Rhizocola hellebori</name>
    <dbReference type="NCBI Taxonomy" id="1392758"/>
    <lineage>
        <taxon>Bacteria</taxon>
        <taxon>Bacillati</taxon>
        <taxon>Actinomycetota</taxon>
        <taxon>Actinomycetes</taxon>
        <taxon>Micromonosporales</taxon>
        <taxon>Micromonosporaceae</taxon>
        <taxon>Rhizocola</taxon>
    </lineage>
</organism>
<protein>
    <submittedName>
        <fullName evidence="2">Uncharacterized protein</fullName>
    </submittedName>
</protein>
<dbReference type="Proteomes" id="UP000612899">
    <property type="component" value="Unassembled WGS sequence"/>
</dbReference>
<comment type="caution">
    <text evidence="2">The sequence shown here is derived from an EMBL/GenBank/DDBJ whole genome shotgun (WGS) entry which is preliminary data.</text>
</comment>
<sequence>MSPVAMVMWIGLASTVLMILLIGLLARLQRRQEGGYARRPTAQDCARLVSEALALDEYAAARLEAAQRAATTYEQIALDLAMVEAEREAAWQAHSAAAAAHAAASEAHAGRPIEQTIPDPLQREISSAARAAYRRGEITVEELRAVWQKVDGWDQEREDRAHELSRLRAEEAEAWRQYHAATFAENTARRAAELAEVASRTLTEEAAEAARRAELARIAAADCAAQVKRAKR</sequence>
<proteinExistence type="predicted"/>
<feature type="transmembrane region" description="Helical" evidence="1">
    <location>
        <begin position="6"/>
        <end position="28"/>
    </location>
</feature>
<dbReference type="AlphaFoldDB" id="A0A8J3Q4J0"/>
<evidence type="ECO:0000256" key="1">
    <source>
        <dbReference type="SAM" id="Phobius"/>
    </source>
</evidence>
<evidence type="ECO:0000313" key="2">
    <source>
        <dbReference type="EMBL" id="GIH03202.1"/>
    </source>
</evidence>
<keyword evidence="1" id="KW-0472">Membrane</keyword>
<gene>
    <name evidence="2" type="ORF">Rhe02_12690</name>
</gene>
<keyword evidence="3" id="KW-1185">Reference proteome</keyword>
<dbReference type="EMBL" id="BONY01000006">
    <property type="protein sequence ID" value="GIH03202.1"/>
    <property type="molecule type" value="Genomic_DNA"/>
</dbReference>